<evidence type="ECO:0000256" key="1">
    <source>
        <dbReference type="SAM" id="MobiDB-lite"/>
    </source>
</evidence>
<organism evidence="2 3">
    <name type="scientific">Plasmodium gallinaceum</name>
    <dbReference type="NCBI Taxonomy" id="5849"/>
    <lineage>
        <taxon>Eukaryota</taxon>
        <taxon>Sar</taxon>
        <taxon>Alveolata</taxon>
        <taxon>Apicomplexa</taxon>
        <taxon>Aconoidasida</taxon>
        <taxon>Haemosporida</taxon>
        <taxon>Plasmodiidae</taxon>
        <taxon>Plasmodium</taxon>
        <taxon>Plasmodium (Haemamoeba)</taxon>
    </lineage>
</organism>
<dbReference type="OrthoDB" id="348930at2759"/>
<feature type="compositionally biased region" description="Low complexity" evidence="1">
    <location>
        <begin position="497"/>
        <end position="518"/>
    </location>
</feature>
<feature type="compositionally biased region" description="Low complexity" evidence="1">
    <location>
        <begin position="820"/>
        <end position="832"/>
    </location>
</feature>
<feature type="region of interest" description="Disordered" evidence="1">
    <location>
        <begin position="282"/>
        <end position="356"/>
    </location>
</feature>
<comment type="caution">
    <text evidence="2">The sequence shown here is derived from an EMBL/GenBank/DDBJ whole genome shotgun (WGS) entry which is preliminary data.</text>
</comment>
<accession>A0A1J1GZR5</accession>
<feature type="compositionally biased region" description="Polar residues" evidence="1">
    <location>
        <begin position="375"/>
        <end position="392"/>
    </location>
</feature>
<name>A0A1J1GZR5_PLAGA</name>
<feature type="region of interest" description="Disordered" evidence="1">
    <location>
        <begin position="682"/>
        <end position="744"/>
    </location>
</feature>
<dbReference type="VEuPathDB" id="PlasmoDB:PGAL8A_00040200"/>
<protein>
    <submittedName>
        <fullName evidence="2">Surface-associated interspersed protein (SURFIN)</fullName>
    </submittedName>
</protein>
<dbReference type="EMBL" id="CVMV01000121">
    <property type="protein sequence ID" value="CRG97967.1"/>
    <property type="molecule type" value="Genomic_DNA"/>
</dbReference>
<feature type="compositionally biased region" description="Low complexity" evidence="1">
    <location>
        <begin position="393"/>
        <end position="403"/>
    </location>
</feature>
<proteinExistence type="predicted"/>
<feature type="region of interest" description="Disordered" evidence="1">
    <location>
        <begin position="483"/>
        <end position="610"/>
    </location>
</feature>
<feature type="compositionally biased region" description="Low complexity" evidence="1">
    <location>
        <begin position="599"/>
        <end position="610"/>
    </location>
</feature>
<dbReference type="GeneID" id="39728926"/>
<feature type="compositionally biased region" description="Low complexity" evidence="1">
    <location>
        <begin position="707"/>
        <end position="741"/>
    </location>
</feature>
<feature type="compositionally biased region" description="Low complexity" evidence="1">
    <location>
        <begin position="529"/>
        <end position="548"/>
    </location>
</feature>
<feature type="compositionally biased region" description="Polar residues" evidence="1">
    <location>
        <begin position="289"/>
        <end position="353"/>
    </location>
</feature>
<keyword evidence="3" id="KW-1185">Reference proteome</keyword>
<gene>
    <name evidence="2" type="ORF">PGAL8A_00040200</name>
</gene>
<dbReference type="Proteomes" id="UP000220797">
    <property type="component" value="Unassembled WGS sequence"/>
</dbReference>
<dbReference type="RefSeq" id="XP_028530766.1">
    <property type="nucleotide sequence ID" value="XM_028674410.1"/>
</dbReference>
<dbReference type="AlphaFoldDB" id="A0A1J1GZR5"/>
<feature type="compositionally biased region" description="Polar residues" evidence="1">
    <location>
        <begin position="483"/>
        <end position="496"/>
    </location>
</feature>
<feature type="compositionally biased region" description="Polar residues" evidence="1">
    <location>
        <begin position="551"/>
        <end position="598"/>
    </location>
</feature>
<feature type="non-terminal residue" evidence="2">
    <location>
        <position position="832"/>
    </location>
</feature>
<reference evidence="2" key="1">
    <citation type="submission" date="2015-04" db="EMBL/GenBank/DDBJ databases">
        <authorList>
            <consortium name="Pathogen Informatics"/>
        </authorList>
    </citation>
    <scope>NUCLEOTIDE SEQUENCE [LARGE SCALE GENOMIC DNA]</scope>
    <source>
        <strain evidence="2">8A</strain>
    </source>
</reference>
<feature type="region of interest" description="Disordered" evidence="1">
    <location>
        <begin position="811"/>
        <end position="832"/>
    </location>
</feature>
<feature type="region of interest" description="Disordered" evidence="1">
    <location>
        <begin position="375"/>
        <end position="417"/>
    </location>
</feature>
<evidence type="ECO:0000313" key="3">
    <source>
        <dbReference type="Proteomes" id="UP000220797"/>
    </source>
</evidence>
<evidence type="ECO:0000313" key="2">
    <source>
        <dbReference type="EMBL" id="CRG97967.1"/>
    </source>
</evidence>
<sequence length="832" mass="90694">MRKKSIIKKARFLSQIEEISCMSNQGNNTIENNATLSNDTIKLNTEIQSFMDDTRNELQFYLEDNNITNDTEKCQKASTYINWRGMDYVNLLLSEKEDYNISCLVEKWNEKQNSFQTNIVQKTSSTCKTTTFDYCSILNKNNNCTVPYENNDLPVSTLTYNQLSDDSYSDNKTQIIQQRRLKFDDVTNDISYYYYRRYEDDKSQLNCGKWSMYIYKRGMQFVNMFASEFYDDPLYINNSIQIWNDYSNTMEKTVLEQTGNKCNMTTLIYQIKERRNTADPYDLSWIPPESNQNKSNETSYNTTALPDNVQPTTVTPNELHNDTTTDSLGNNTTSFNNVNGTSPSENTLTSDTSVPPVAVDQTSPETAITISPENLTQSNSLTPNKTIHPNINTISDTTSSSHSPEVETSPATSLPSETVTSVNKIISTNGNSSVTNDTATDSMDIKTTSVNNINGTSPSENTLTSDTSVPSVAEDQIVPGTAFTISPENSTQSNSLTTHNTIHPNTNTISDTTSSSHSPEVVTSPATETLPSNSTTSSGTPSVTPLPGEISATTANDYSNTTMKSFTNNTASSTTITPPLTTASLSSPEDMSPTNRAIPSNNNTASLTSSSAPTVTYLPVNESPPNITASSTNITASSTTTVESLANKNFTLYTTPTKSPETSLSSETVTFVNKNISTNGNTSVTNVTASPSNDPISPPEIAPSLRTMTTTPTDGSTPPLPLSTPKITTLPSTNNSTSPTNDMPIHPTNDVTHKTATLPLIHNSSPLLTNTTENSTTTIEPFTNRVASPKTDITSLAINTTTLMPDIISPTPLSNPLDKTPIPTTPTAFFPT</sequence>
<dbReference type="OMA" id="MWCERLV"/>